<name>E9GWA6_DAPPU</name>
<dbReference type="KEGG" id="dpx:DAPPUDRAFT_249267"/>
<sequence length="91" mass="9969">MYASDDTASAVANRLLPISPALTPSDGTVTDGRQQPMAVYYSAMYLQPPPAASYTCTPPLQLTWLPLYTQLLFRSLLLLLRSIYINISTTG</sequence>
<gene>
    <name evidence="1" type="ORF">DAPPUDRAFT_249267</name>
</gene>
<evidence type="ECO:0000313" key="1">
    <source>
        <dbReference type="EMBL" id="EFX76229.1"/>
    </source>
</evidence>
<protein>
    <submittedName>
        <fullName evidence="1">Uncharacterized protein</fullName>
    </submittedName>
</protein>
<dbReference type="EMBL" id="GL732570">
    <property type="protein sequence ID" value="EFX76229.1"/>
    <property type="molecule type" value="Genomic_DNA"/>
</dbReference>
<keyword evidence="2" id="KW-1185">Reference proteome</keyword>
<dbReference type="HOGENOM" id="CLU_2429302_0_0_1"/>
<dbReference type="Proteomes" id="UP000000305">
    <property type="component" value="Unassembled WGS sequence"/>
</dbReference>
<reference evidence="1 2" key="1">
    <citation type="journal article" date="2011" name="Science">
        <title>The ecoresponsive genome of Daphnia pulex.</title>
        <authorList>
            <person name="Colbourne J.K."/>
            <person name="Pfrender M.E."/>
            <person name="Gilbert D."/>
            <person name="Thomas W.K."/>
            <person name="Tucker A."/>
            <person name="Oakley T.H."/>
            <person name="Tokishita S."/>
            <person name="Aerts A."/>
            <person name="Arnold G.J."/>
            <person name="Basu M.K."/>
            <person name="Bauer D.J."/>
            <person name="Caceres C.E."/>
            <person name="Carmel L."/>
            <person name="Casola C."/>
            <person name="Choi J.H."/>
            <person name="Detter J.C."/>
            <person name="Dong Q."/>
            <person name="Dusheyko S."/>
            <person name="Eads B.D."/>
            <person name="Frohlich T."/>
            <person name="Geiler-Samerotte K.A."/>
            <person name="Gerlach D."/>
            <person name="Hatcher P."/>
            <person name="Jogdeo S."/>
            <person name="Krijgsveld J."/>
            <person name="Kriventseva E.V."/>
            <person name="Kultz D."/>
            <person name="Laforsch C."/>
            <person name="Lindquist E."/>
            <person name="Lopez J."/>
            <person name="Manak J.R."/>
            <person name="Muller J."/>
            <person name="Pangilinan J."/>
            <person name="Patwardhan R.P."/>
            <person name="Pitluck S."/>
            <person name="Pritham E.J."/>
            <person name="Rechtsteiner A."/>
            <person name="Rho M."/>
            <person name="Rogozin I.B."/>
            <person name="Sakarya O."/>
            <person name="Salamov A."/>
            <person name="Schaack S."/>
            <person name="Shapiro H."/>
            <person name="Shiga Y."/>
            <person name="Skalitzky C."/>
            <person name="Smith Z."/>
            <person name="Souvorov A."/>
            <person name="Sung W."/>
            <person name="Tang Z."/>
            <person name="Tsuchiya D."/>
            <person name="Tu H."/>
            <person name="Vos H."/>
            <person name="Wang M."/>
            <person name="Wolf Y.I."/>
            <person name="Yamagata H."/>
            <person name="Yamada T."/>
            <person name="Ye Y."/>
            <person name="Shaw J.R."/>
            <person name="Andrews J."/>
            <person name="Crease T.J."/>
            <person name="Tang H."/>
            <person name="Lucas S.M."/>
            <person name="Robertson H.M."/>
            <person name="Bork P."/>
            <person name="Koonin E.V."/>
            <person name="Zdobnov E.M."/>
            <person name="Grigoriev I.V."/>
            <person name="Lynch M."/>
            <person name="Boore J.L."/>
        </authorList>
    </citation>
    <scope>NUCLEOTIDE SEQUENCE [LARGE SCALE GENOMIC DNA]</scope>
</reference>
<dbReference type="OrthoDB" id="6371086at2759"/>
<accession>E9GWA6</accession>
<organism evidence="1 2">
    <name type="scientific">Daphnia pulex</name>
    <name type="common">Water flea</name>
    <dbReference type="NCBI Taxonomy" id="6669"/>
    <lineage>
        <taxon>Eukaryota</taxon>
        <taxon>Metazoa</taxon>
        <taxon>Ecdysozoa</taxon>
        <taxon>Arthropoda</taxon>
        <taxon>Crustacea</taxon>
        <taxon>Branchiopoda</taxon>
        <taxon>Diplostraca</taxon>
        <taxon>Cladocera</taxon>
        <taxon>Anomopoda</taxon>
        <taxon>Daphniidae</taxon>
        <taxon>Daphnia</taxon>
    </lineage>
</organism>
<proteinExistence type="predicted"/>
<evidence type="ECO:0000313" key="2">
    <source>
        <dbReference type="Proteomes" id="UP000000305"/>
    </source>
</evidence>
<dbReference type="AlphaFoldDB" id="E9GWA6"/>
<dbReference type="InParanoid" id="E9GWA6"/>
<dbReference type="PhylomeDB" id="E9GWA6"/>